<comment type="similarity">
    <text evidence="1 2">Belongs to the UPF0125 (RnfH) family.</text>
</comment>
<dbReference type="HAMAP" id="MF_00460">
    <property type="entry name" value="UPF0125_RnfH"/>
    <property type="match status" value="1"/>
</dbReference>
<protein>
    <recommendedName>
        <fullName evidence="2">UPF0125 protein BGP84_22000</fullName>
    </recommendedName>
</protein>
<proteinExistence type="inferred from homology"/>
<dbReference type="PANTHER" id="PTHR37483:SF1">
    <property type="entry name" value="UPF0125 PROTEIN RATB"/>
    <property type="match status" value="1"/>
</dbReference>
<dbReference type="Gene3D" id="3.10.20.280">
    <property type="entry name" value="RnfH-like"/>
    <property type="match status" value="1"/>
</dbReference>
<dbReference type="NCBIfam" id="NF002490">
    <property type="entry name" value="PRK01777.1"/>
    <property type="match status" value="1"/>
</dbReference>
<gene>
    <name evidence="3" type="ORF">BGP84_22000</name>
</gene>
<dbReference type="SUPFAM" id="SSF54285">
    <property type="entry name" value="MoaD/ThiS"/>
    <property type="match status" value="1"/>
</dbReference>
<sequence length="96" mass="10542">MVKVEVAYATAERQWLLVCDVADGTTVREALRLSGIAAQVGGLNVEECPVGIFGKVVADAHERVVEEGDRLEIYRPLLIDPVEARRQRAAQAKAKR</sequence>
<reference evidence="3 4" key="1">
    <citation type="submission" date="2016-08" db="EMBL/GenBank/DDBJ databases">
        <authorList>
            <person name="Seilhamer J.J."/>
        </authorList>
    </citation>
    <scope>NUCLEOTIDE SEQUENCE [LARGE SCALE GENOMIC DNA]</scope>
    <source>
        <strain evidence="3 4">KH-21-114</strain>
    </source>
</reference>
<accession>A0A2S3WVY9</accession>
<evidence type="ECO:0000313" key="3">
    <source>
        <dbReference type="EMBL" id="POG05549.1"/>
    </source>
</evidence>
<dbReference type="AlphaFoldDB" id="A0A2S3WVY9"/>
<dbReference type="RefSeq" id="WP_181004532.1">
    <property type="nucleotide sequence ID" value="NZ_MINH01000021.1"/>
</dbReference>
<dbReference type="InterPro" id="IPR016155">
    <property type="entry name" value="Mopterin_synth/thiamin_S_b"/>
</dbReference>
<evidence type="ECO:0000256" key="2">
    <source>
        <dbReference type="HAMAP-Rule" id="MF_00460"/>
    </source>
</evidence>
<dbReference type="PANTHER" id="PTHR37483">
    <property type="entry name" value="UPF0125 PROTEIN RATB"/>
    <property type="match status" value="1"/>
</dbReference>
<evidence type="ECO:0000256" key="1">
    <source>
        <dbReference type="ARBA" id="ARBA00010645"/>
    </source>
</evidence>
<dbReference type="InterPro" id="IPR005346">
    <property type="entry name" value="RnfH"/>
</dbReference>
<name>A0A2S3WVY9_PSEPU</name>
<reference evidence="3 4" key="2">
    <citation type="submission" date="2018-03" db="EMBL/GenBank/DDBJ databases">
        <title>Draft genome of Pseudomonas putida strain KH-21-114.</title>
        <authorList>
            <person name="Yoshizawa S."/>
            <person name="Khan N.H."/>
            <person name="Nishimura M."/>
            <person name="Chiura H.X."/>
            <person name="Ogura Y."/>
            <person name="Hayashi T."/>
            <person name="Kogure K."/>
        </authorList>
    </citation>
    <scope>NUCLEOTIDE SEQUENCE [LARGE SCALE GENOMIC DNA]</scope>
    <source>
        <strain evidence="3 4">KH-21-114</strain>
    </source>
</reference>
<comment type="caution">
    <text evidence="3">The sequence shown here is derived from an EMBL/GenBank/DDBJ whole genome shotgun (WGS) entry which is preliminary data.</text>
</comment>
<dbReference type="InterPro" id="IPR037021">
    <property type="entry name" value="RnfH_sf"/>
</dbReference>
<evidence type="ECO:0000313" key="4">
    <source>
        <dbReference type="Proteomes" id="UP000237230"/>
    </source>
</evidence>
<dbReference type="Pfam" id="PF03658">
    <property type="entry name" value="Ub-RnfH"/>
    <property type="match status" value="1"/>
</dbReference>
<dbReference type="EMBL" id="MINH01000021">
    <property type="protein sequence ID" value="POG05549.1"/>
    <property type="molecule type" value="Genomic_DNA"/>
</dbReference>
<dbReference type="Proteomes" id="UP000237230">
    <property type="component" value="Unassembled WGS sequence"/>
</dbReference>
<organism evidence="3 4">
    <name type="scientific">Pseudomonas putida</name>
    <name type="common">Arthrobacter siderocapsulatus</name>
    <dbReference type="NCBI Taxonomy" id="303"/>
    <lineage>
        <taxon>Bacteria</taxon>
        <taxon>Pseudomonadati</taxon>
        <taxon>Pseudomonadota</taxon>
        <taxon>Gammaproteobacteria</taxon>
        <taxon>Pseudomonadales</taxon>
        <taxon>Pseudomonadaceae</taxon>
        <taxon>Pseudomonas</taxon>
    </lineage>
</organism>